<dbReference type="EMBL" id="FOKK01000001">
    <property type="protein sequence ID" value="SFA76914.1"/>
    <property type="molecule type" value="Genomic_DNA"/>
</dbReference>
<proteinExistence type="predicted"/>
<dbReference type="Proteomes" id="UP000198790">
    <property type="component" value="Unassembled WGS sequence"/>
</dbReference>
<feature type="transmembrane region" description="Helical" evidence="1">
    <location>
        <begin position="74"/>
        <end position="92"/>
    </location>
</feature>
<name>A0A1I0VKI8_9BACT</name>
<dbReference type="AlphaFoldDB" id="A0A1I0VKI8"/>
<keyword evidence="3" id="KW-1185">Reference proteome</keyword>
<keyword evidence="1" id="KW-1133">Transmembrane helix</keyword>
<evidence type="ECO:0000313" key="3">
    <source>
        <dbReference type="Proteomes" id="UP000198790"/>
    </source>
</evidence>
<keyword evidence="1" id="KW-0472">Membrane</keyword>
<sequence length="93" mass="10954">MRSLFLFYKQIHSFNIPFSLAIAALAYSQGGSFDIYFFLTLLTLGYMLSLYFFEVRYSNQYFFYYNLGLGKVKLFSFCFGINAVIALLYFLLF</sequence>
<evidence type="ECO:0000313" key="2">
    <source>
        <dbReference type="EMBL" id="SFA76914.1"/>
    </source>
</evidence>
<organism evidence="2 3">
    <name type="scientific">Algoriphagus aquimarinus</name>
    <dbReference type="NCBI Taxonomy" id="237018"/>
    <lineage>
        <taxon>Bacteria</taxon>
        <taxon>Pseudomonadati</taxon>
        <taxon>Bacteroidota</taxon>
        <taxon>Cytophagia</taxon>
        <taxon>Cytophagales</taxon>
        <taxon>Cyclobacteriaceae</taxon>
        <taxon>Algoriphagus</taxon>
    </lineage>
</organism>
<feature type="transmembrane region" description="Helical" evidence="1">
    <location>
        <begin position="35"/>
        <end position="53"/>
    </location>
</feature>
<feature type="transmembrane region" description="Helical" evidence="1">
    <location>
        <begin position="12"/>
        <end position="29"/>
    </location>
</feature>
<gene>
    <name evidence="2" type="ORF">SAMN04489723_101245</name>
</gene>
<reference evidence="2 3" key="1">
    <citation type="submission" date="2016-10" db="EMBL/GenBank/DDBJ databases">
        <authorList>
            <person name="de Groot N.N."/>
        </authorList>
    </citation>
    <scope>NUCLEOTIDE SEQUENCE [LARGE SCALE GENOMIC DNA]</scope>
    <source>
        <strain evidence="2 3">DSM 23399</strain>
    </source>
</reference>
<dbReference type="STRING" id="237018.SAMN04489723_101245"/>
<evidence type="ECO:0000256" key="1">
    <source>
        <dbReference type="SAM" id="Phobius"/>
    </source>
</evidence>
<protein>
    <submittedName>
        <fullName evidence="2">Uncharacterized protein</fullName>
    </submittedName>
</protein>
<keyword evidence="1" id="KW-0812">Transmembrane</keyword>
<accession>A0A1I0VKI8</accession>